<keyword evidence="1" id="KW-0805">Transcription regulation</keyword>
<dbReference type="InterPro" id="IPR036271">
    <property type="entry name" value="Tet_transcr_reg_TetR-rel_C_sf"/>
</dbReference>
<evidence type="ECO:0000256" key="1">
    <source>
        <dbReference type="ARBA" id="ARBA00023015"/>
    </source>
</evidence>
<gene>
    <name evidence="4" type="ORF">R7226_01830</name>
</gene>
<sequence length="85" mass="8657">MTGELLRQWEAHLNAGVRAMQASGLVDAELDPQRTASALVAAIQGGVVIMLATGSSDHLESAIDLVLDHLRCGVGAAGPPADAVV</sequence>
<dbReference type="Gene3D" id="1.10.357.10">
    <property type="entry name" value="Tetracycline Repressor, domain 2"/>
    <property type="match status" value="1"/>
</dbReference>
<keyword evidence="2" id="KW-0804">Transcription</keyword>
<keyword evidence="5" id="KW-1185">Reference proteome</keyword>
<proteinExistence type="predicted"/>
<organism evidence="4 5">
    <name type="scientific">Conexibacter stalactiti</name>
    <dbReference type="NCBI Taxonomy" id="1940611"/>
    <lineage>
        <taxon>Bacteria</taxon>
        <taxon>Bacillati</taxon>
        <taxon>Actinomycetota</taxon>
        <taxon>Thermoleophilia</taxon>
        <taxon>Solirubrobacterales</taxon>
        <taxon>Conexibacteraceae</taxon>
        <taxon>Conexibacter</taxon>
    </lineage>
</organism>
<dbReference type="EMBL" id="JAWSTH010000002">
    <property type="protein sequence ID" value="MDW5593059.1"/>
    <property type="molecule type" value="Genomic_DNA"/>
</dbReference>
<feature type="domain" description="Tetracyclin repressor-like C-terminal" evidence="3">
    <location>
        <begin position="4"/>
        <end position="64"/>
    </location>
</feature>
<dbReference type="SUPFAM" id="SSF48498">
    <property type="entry name" value="Tetracyclin repressor-like, C-terminal domain"/>
    <property type="match status" value="1"/>
</dbReference>
<accession>A0ABU4HLZ2</accession>
<name>A0ABU4HLZ2_9ACTN</name>
<comment type="caution">
    <text evidence="4">The sequence shown here is derived from an EMBL/GenBank/DDBJ whole genome shotgun (WGS) entry which is preliminary data.</text>
</comment>
<protein>
    <recommendedName>
        <fullName evidence="3">Tetracyclin repressor-like C-terminal domain-containing protein</fullName>
    </recommendedName>
</protein>
<dbReference type="Proteomes" id="UP001284601">
    <property type="component" value="Unassembled WGS sequence"/>
</dbReference>
<evidence type="ECO:0000313" key="4">
    <source>
        <dbReference type="EMBL" id="MDW5593059.1"/>
    </source>
</evidence>
<dbReference type="Pfam" id="PF16925">
    <property type="entry name" value="TetR_C_13"/>
    <property type="match status" value="1"/>
</dbReference>
<evidence type="ECO:0000313" key="5">
    <source>
        <dbReference type="Proteomes" id="UP001284601"/>
    </source>
</evidence>
<evidence type="ECO:0000259" key="3">
    <source>
        <dbReference type="Pfam" id="PF16925"/>
    </source>
</evidence>
<dbReference type="InterPro" id="IPR011075">
    <property type="entry name" value="TetR_C"/>
</dbReference>
<evidence type="ECO:0000256" key="2">
    <source>
        <dbReference type="ARBA" id="ARBA00023163"/>
    </source>
</evidence>
<reference evidence="5" key="1">
    <citation type="submission" date="2023-07" db="EMBL/GenBank/DDBJ databases">
        <title>Conexibacter stalactiti sp. nov., isolated from stalactites in a lava cave and emended description of the genus Conexibacter.</title>
        <authorList>
            <person name="Lee S.D."/>
        </authorList>
    </citation>
    <scope>NUCLEOTIDE SEQUENCE [LARGE SCALE GENOMIC DNA]</scope>
    <source>
        <strain evidence="5">KCTC 39840</strain>
    </source>
</reference>